<dbReference type="EMBL" id="QXZZ01000050">
    <property type="protein sequence ID" value="RJY49626.1"/>
    <property type="molecule type" value="Genomic_DNA"/>
</dbReference>
<feature type="region of interest" description="Disordered" evidence="1">
    <location>
        <begin position="17"/>
        <end position="40"/>
    </location>
</feature>
<dbReference type="AlphaFoldDB" id="A0A3A6WDX4"/>
<organism evidence="2 3">
    <name type="scientific">Veillonella atypica</name>
    <dbReference type="NCBI Taxonomy" id="39777"/>
    <lineage>
        <taxon>Bacteria</taxon>
        <taxon>Bacillati</taxon>
        <taxon>Bacillota</taxon>
        <taxon>Negativicutes</taxon>
        <taxon>Veillonellales</taxon>
        <taxon>Veillonellaceae</taxon>
        <taxon>Veillonella</taxon>
    </lineage>
</organism>
<feature type="non-terminal residue" evidence="2">
    <location>
        <position position="241"/>
    </location>
</feature>
<protein>
    <recommendedName>
        <fullName evidence="4">Trimeric autotransporter adhesin YadA-like stalk domain-containing protein</fullName>
    </recommendedName>
</protein>
<evidence type="ECO:0000313" key="3">
    <source>
        <dbReference type="Proteomes" id="UP000277803"/>
    </source>
</evidence>
<reference evidence="2 3" key="1">
    <citation type="submission" date="2018-09" db="EMBL/GenBank/DDBJ databases">
        <title>Genome sequence of Veillonella atypica isolated from periodontal Korean patients.</title>
        <authorList>
            <person name="Lee J.-H."/>
            <person name="Moon J.-H."/>
            <person name="Shin S.-Y."/>
        </authorList>
    </citation>
    <scope>NUCLEOTIDE SEQUENCE [LARGE SCALE GENOMIC DNA]</scope>
    <source>
        <strain evidence="2 3">KHUD_V1</strain>
    </source>
</reference>
<dbReference type="Proteomes" id="UP000277803">
    <property type="component" value="Unassembled WGS sequence"/>
</dbReference>
<evidence type="ECO:0008006" key="4">
    <source>
        <dbReference type="Google" id="ProtNLM"/>
    </source>
</evidence>
<gene>
    <name evidence="2" type="ORF">D2965_09855</name>
</gene>
<proteinExistence type="predicted"/>
<accession>A0A3A6WDX4</accession>
<comment type="caution">
    <text evidence="2">The sequence shown here is derived from an EMBL/GenBank/DDBJ whole genome shotgun (WGS) entry which is preliminary data.</text>
</comment>
<feature type="non-terminal residue" evidence="2">
    <location>
        <position position="1"/>
    </location>
</feature>
<evidence type="ECO:0000256" key="1">
    <source>
        <dbReference type="SAM" id="MobiDB-lite"/>
    </source>
</evidence>
<evidence type="ECO:0000313" key="2">
    <source>
        <dbReference type="EMBL" id="RJY49626.1"/>
    </source>
</evidence>
<name>A0A3A6WDX4_9FIRM</name>
<sequence length="241" mass="25105">NESTENKHKLNTLVKVQGEGTKEGTDAAGAKEIQTSDGTKFESAKDNIAVEANGADTLTVKLNKNLKGLDSVTTKEIKLGDANDNISIKKDGDRITYTTNNGGTTTTNKVANLGDELHITPGTYEIGATNKDAAAKNDEVTLTYTDGNGVEKANTFAKIKGVAKSDLSNISNDGKKVITGLGSVVKAGDNVTVKTDTDATTGQKTYTVNAVTPAVYTKADGTKVIKRPDGTFTTNLDGSAG</sequence>